<evidence type="ECO:0000256" key="4">
    <source>
        <dbReference type="SAM" id="Phobius"/>
    </source>
</evidence>
<reference evidence="6" key="1">
    <citation type="submission" date="2020-07" db="EMBL/GenBank/DDBJ databases">
        <title>Clarias magur genome sequencing, assembly and annotation.</title>
        <authorList>
            <person name="Kushwaha B."/>
            <person name="Kumar R."/>
            <person name="Das P."/>
            <person name="Joshi C.G."/>
            <person name="Kumar D."/>
            <person name="Nagpure N.S."/>
            <person name="Pandey M."/>
            <person name="Agarwal S."/>
            <person name="Srivastava S."/>
            <person name="Singh M."/>
            <person name="Sahoo L."/>
            <person name="Jayasankar P."/>
            <person name="Meher P.K."/>
            <person name="Koringa P.G."/>
            <person name="Iquebal M.A."/>
            <person name="Das S.P."/>
            <person name="Bit A."/>
            <person name="Patnaik S."/>
            <person name="Patel N."/>
            <person name="Shah T.M."/>
            <person name="Hinsu A."/>
            <person name="Jena J.K."/>
        </authorList>
    </citation>
    <scope>NUCLEOTIDE SEQUENCE</scope>
    <source>
        <strain evidence="6">CIFAMagur01</strain>
        <tissue evidence="6">Testis</tissue>
    </source>
</reference>
<keyword evidence="4" id="KW-0472">Membrane</keyword>
<sequence length="317" mass="36175">WCLVCLKRMFIGLLVLFIVVLLVIKLCSWILVNMVFGNYSPGFIDLKKPLDQGLNHTHNFYLQPEEGVKIGVWHTVPDLLWNEAQEKEGSWYKEKLNSFHPVILYLHGKGGNRGSANRVKLYKVFSSSGYHVVAVDYRGWGDSEGRPSESRLTQDALYLYDWLKQRMDNNSLYIWGHSLGTGVATNLAKYLCDKGTPPDAVILESPFTNIRDEAKSYTFSMNVSDLQVFDWFISVITPNDLRFPSDENLNHISCPVLILHAEDDTVVPFKFGQKLYNIAAESESLKGHKVCFCTFNRTQGYKHMLIHSSPRLPHILG</sequence>
<dbReference type="GO" id="GO:0004622">
    <property type="term" value="F:phosphatidylcholine lysophospholipase activity"/>
    <property type="evidence" value="ECO:0007669"/>
    <property type="project" value="TreeGrafter"/>
</dbReference>
<keyword evidence="4" id="KW-0812">Transmembrane</keyword>
<dbReference type="Pfam" id="PF12146">
    <property type="entry name" value="Hydrolase_4"/>
    <property type="match status" value="1"/>
</dbReference>
<dbReference type="OrthoDB" id="10249433at2759"/>
<keyword evidence="4" id="KW-1133">Transmembrane helix</keyword>
<gene>
    <name evidence="6" type="primary">abhd12</name>
    <name evidence="6" type="ORF">DAT39_014945</name>
</gene>
<dbReference type="GO" id="GO:0052651">
    <property type="term" value="P:monoacylglycerol catabolic process"/>
    <property type="evidence" value="ECO:0007669"/>
    <property type="project" value="TreeGrafter"/>
</dbReference>
<comment type="caution">
    <text evidence="6">The sequence shown here is derived from an EMBL/GenBank/DDBJ whole genome shotgun (WGS) entry which is preliminary data.</text>
</comment>
<dbReference type="GO" id="GO:0005789">
    <property type="term" value="C:endoplasmic reticulum membrane"/>
    <property type="evidence" value="ECO:0007669"/>
    <property type="project" value="TreeGrafter"/>
</dbReference>
<accession>A0A8J4WXQ8</accession>
<feature type="non-terminal residue" evidence="6">
    <location>
        <position position="317"/>
    </location>
</feature>
<dbReference type="AlphaFoldDB" id="A0A8J4WXQ8"/>
<name>A0A8J4WXQ8_CLAMG</name>
<dbReference type="Gene3D" id="3.40.50.1820">
    <property type="entry name" value="alpha/beta hydrolase"/>
    <property type="match status" value="1"/>
</dbReference>
<proteinExistence type="predicted"/>
<evidence type="ECO:0000256" key="1">
    <source>
        <dbReference type="ARBA" id="ARBA00022801"/>
    </source>
</evidence>
<dbReference type="GO" id="GO:0006660">
    <property type="term" value="P:phosphatidylserine catabolic process"/>
    <property type="evidence" value="ECO:0007669"/>
    <property type="project" value="TreeGrafter"/>
</dbReference>
<dbReference type="EMBL" id="QNUK01000327">
    <property type="protein sequence ID" value="KAF5895337.1"/>
    <property type="molecule type" value="Genomic_DNA"/>
</dbReference>
<organism evidence="6 7">
    <name type="scientific">Clarias magur</name>
    <name type="common">Asian catfish</name>
    <name type="synonym">Macropteronotus magur</name>
    <dbReference type="NCBI Taxonomy" id="1594786"/>
    <lineage>
        <taxon>Eukaryota</taxon>
        <taxon>Metazoa</taxon>
        <taxon>Chordata</taxon>
        <taxon>Craniata</taxon>
        <taxon>Vertebrata</taxon>
        <taxon>Euteleostomi</taxon>
        <taxon>Actinopterygii</taxon>
        <taxon>Neopterygii</taxon>
        <taxon>Teleostei</taxon>
        <taxon>Ostariophysi</taxon>
        <taxon>Siluriformes</taxon>
        <taxon>Clariidae</taxon>
        <taxon>Clarias</taxon>
    </lineage>
</organism>
<dbReference type="Proteomes" id="UP000727407">
    <property type="component" value="Unassembled WGS sequence"/>
</dbReference>
<evidence type="ECO:0000256" key="3">
    <source>
        <dbReference type="ARBA" id="ARBA00023180"/>
    </source>
</evidence>
<dbReference type="PANTHER" id="PTHR12277:SF61">
    <property type="entry name" value="LYSOPHOSPHATIDYLSERINE LIPASE ABHD12"/>
    <property type="match status" value="1"/>
</dbReference>
<feature type="domain" description="Serine aminopeptidase S33" evidence="5">
    <location>
        <begin position="102"/>
        <end position="215"/>
    </location>
</feature>
<evidence type="ECO:0000259" key="5">
    <source>
        <dbReference type="Pfam" id="PF12146"/>
    </source>
</evidence>
<keyword evidence="3" id="KW-0325">Glycoprotein</keyword>
<dbReference type="InterPro" id="IPR022742">
    <property type="entry name" value="Hydrolase_4"/>
</dbReference>
<evidence type="ECO:0000313" key="6">
    <source>
        <dbReference type="EMBL" id="KAF5895337.1"/>
    </source>
</evidence>
<keyword evidence="2" id="KW-0443">Lipid metabolism</keyword>
<dbReference type="InterPro" id="IPR029058">
    <property type="entry name" value="AB_hydrolase_fold"/>
</dbReference>
<dbReference type="PANTHER" id="PTHR12277">
    <property type="entry name" value="ALPHA/BETA HYDROLASE DOMAIN-CONTAINING PROTEIN"/>
    <property type="match status" value="1"/>
</dbReference>
<evidence type="ECO:0000256" key="2">
    <source>
        <dbReference type="ARBA" id="ARBA00023098"/>
    </source>
</evidence>
<dbReference type="GO" id="GO:0047372">
    <property type="term" value="F:monoacylglycerol lipase activity"/>
    <property type="evidence" value="ECO:0007669"/>
    <property type="project" value="TreeGrafter"/>
</dbReference>
<keyword evidence="7" id="KW-1185">Reference proteome</keyword>
<evidence type="ECO:0000313" key="7">
    <source>
        <dbReference type="Proteomes" id="UP000727407"/>
    </source>
</evidence>
<dbReference type="SUPFAM" id="SSF53474">
    <property type="entry name" value="alpha/beta-Hydrolases"/>
    <property type="match status" value="1"/>
</dbReference>
<feature type="transmembrane region" description="Helical" evidence="4">
    <location>
        <begin position="12"/>
        <end position="32"/>
    </location>
</feature>
<keyword evidence="1" id="KW-0378">Hydrolase</keyword>
<protein>
    <submittedName>
        <fullName evidence="6">Monoacylglycerol lipase ABHD12-like</fullName>
    </submittedName>
</protein>